<gene>
    <name evidence="12" type="ordered locus">CBUD_0693</name>
</gene>
<dbReference type="GO" id="GO:0051287">
    <property type="term" value="F:NAD binding"/>
    <property type="evidence" value="ECO:0007669"/>
    <property type="project" value="InterPro"/>
</dbReference>
<organism evidence="12 13">
    <name type="scientific">Coxiella burnetii (strain Dugway 5J108-111)</name>
    <dbReference type="NCBI Taxonomy" id="434922"/>
    <lineage>
        <taxon>Bacteria</taxon>
        <taxon>Pseudomonadati</taxon>
        <taxon>Pseudomonadota</taxon>
        <taxon>Gammaproteobacteria</taxon>
        <taxon>Legionellales</taxon>
        <taxon>Coxiellaceae</taxon>
        <taxon>Coxiella</taxon>
    </lineage>
</organism>
<evidence type="ECO:0000256" key="3">
    <source>
        <dbReference type="ARBA" id="ARBA00012954"/>
    </source>
</evidence>
<dbReference type="PANTHER" id="PTHR43750">
    <property type="entry name" value="UDP-GLUCOSE 6-DEHYDROGENASE TUAD"/>
    <property type="match status" value="1"/>
</dbReference>
<dbReference type="EMBL" id="CP000733">
    <property type="protein sequence ID" value="ABS76538.1"/>
    <property type="molecule type" value="Genomic_DNA"/>
</dbReference>
<proteinExistence type="inferred from homology"/>
<dbReference type="GO" id="GO:0003979">
    <property type="term" value="F:UDP-glucose 6-dehydrogenase activity"/>
    <property type="evidence" value="ECO:0007669"/>
    <property type="project" value="UniProtKB-EC"/>
</dbReference>
<dbReference type="InterPro" id="IPR014026">
    <property type="entry name" value="UDP-Glc/GDP-Man_DH_dimer"/>
</dbReference>
<evidence type="ECO:0000256" key="8">
    <source>
        <dbReference type="PIRNR" id="PIRNR000124"/>
    </source>
</evidence>
<evidence type="ECO:0000256" key="9">
    <source>
        <dbReference type="PIRSR" id="PIRSR500134-2"/>
    </source>
</evidence>
<dbReference type="GO" id="GO:0006065">
    <property type="term" value="P:UDP-glucuronate biosynthetic process"/>
    <property type="evidence" value="ECO:0007669"/>
    <property type="project" value="UniProtKB-UniPathway"/>
</dbReference>
<comment type="catalytic activity">
    <reaction evidence="7 8">
        <text>UDP-alpha-D-glucose + 2 NAD(+) + H2O = UDP-alpha-D-glucuronate + 2 NADH + 3 H(+)</text>
        <dbReference type="Rhea" id="RHEA:23596"/>
        <dbReference type="ChEBI" id="CHEBI:15377"/>
        <dbReference type="ChEBI" id="CHEBI:15378"/>
        <dbReference type="ChEBI" id="CHEBI:57540"/>
        <dbReference type="ChEBI" id="CHEBI:57945"/>
        <dbReference type="ChEBI" id="CHEBI:58052"/>
        <dbReference type="ChEBI" id="CHEBI:58885"/>
        <dbReference type="EC" id="1.1.1.22"/>
    </reaction>
</comment>
<feature type="domain" description="UDP-glucose/GDP-mannose dehydrogenase C-terminal" evidence="11">
    <location>
        <begin position="309"/>
        <end position="408"/>
    </location>
</feature>
<dbReference type="InterPro" id="IPR036291">
    <property type="entry name" value="NAD(P)-bd_dom_sf"/>
</dbReference>
<dbReference type="PANTHER" id="PTHR43750:SF3">
    <property type="entry name" value="UDP-GLUCOSE 6-DEHYDROGENASE TUAD"/>
    <property type="match status" value="1"/>
</dbReference>
<evidence type="ECO:0000256" key="10">
    <source>
        <dbReference type="PIRSR" id="PIRSR500134-3"/>
    </source>
</evidence>
<feature type="binding site" evidence="9">
    <location>
        <begin position="244"/>
        <end position="248"/>
    </location>
    <ligand>
        <name>substrate</name>
    </ligand>
</feature>
<dbReference type="SUPFAM" id="SSF48179">
    <property type="entry name" value="6-phosphogluconate dehydrogenase C-terminal domain-like"/>
    <property type="match status" value="1"/>
</dbReference>
<feature type="binding site" evidence="9">
    <location>
        <position position="316"/>
    </location>
    <ligand>
        <name>substrate</name>
    </ligand>
</feature>
<evidence type="ECO:0000256" key="4">
    <source>
        <dbReference type="ARBA" id="ARBA00015132"/>
    </source>
</evidence>
<protein>
    <recommendedName>
        <fullName evidence="4 8">UDP-glucose 6-dehydrogenase</fullName>
        <ecNumber evidence="3 8">1.1.1.22</ecNumber>
    </recommendedName>
</protein>
<evidence type="ECO:0000256" key="5">
    <source>
        <dbReference type="ARBA" id="ARBA00023002"/>
    </source>
</evidence>
<accession>A9KC95</accession>
<dbReference type="Pfam" id="PF03721">
    <property type="entry name" value="UDPG_MGDP_dh_N"/>
    <property type="match status" value="1"/>
</dbReference>
<evidence type="ECO:0000256" key="6">
    <source>
        <dbReference type="ARBA" id="ARBA00023027"/>
    </source>
</evidence>
<dbReference type="InterPro" id="IPR028357">
    <property type="entry name" value="UDPglc_DH_bac"/>
</dbReference>
<evidence type="ECO:0000256" key="1">
    <source>
        <dbReference type="ARBA" id="ARBA00004701"/>
    </source>
</evidence>
<comment type="pathway">
    <text evidence="1">Nucleotide-sugar biosynthesis; UDP-alpha-D-glucuronate biosynthesis; UDP-alpha-D-glucuronate from UDP-alpha-D-glucose: step 1/1.</text>
</comment>
<evidence type="ECO:0000256" key="7">
    <source>
        <dbReference type="ARBA" id="ARBA00047473"/>
    </source>
</evidence>
<dbReference type="Pfam" id="PF00984">
    <property type="entry name" value="UDPG_MGDP_dh"/>
    <property type="match status" value="1"/>
</dbReference>
<dbReference type="PIRSF" id="PIRSF000124">
    <property type="entry name" value="UDPglc_GDPman_dh"/>
    <property type="match status" value="1"/>
</dbReference>
<sequence length="436" mass="48952">MHGTVVVGFYGMTHLGLVSAVAAASKGYQVIGYDPNETLIAELKQKKYPIEEPQFPELMVDNADRLRFTAELDQLLAAELIYVAIDVPTDAENHSDLQPIRYALEQLQRRLRREQIVVVLSQVQPGFIRAAEFPAEQLFYQVETLIFGRAIERATKPERFIVGCPDPTKNLPSCYHTFLKSFHCPILTMRYESAELAKISINMYLVAAVMTSNLLAELASAVGADWQEVVPTLRLDKRIGQYAYLEPGLGISGGNLERDMVTIKQLAQQYSTHAELVKTWLADSPYYKNWVWRCLQTEILSKTEAPIVAILGLAYKTNTHSIKNSPSMALINLLKTTKSQIQVHDPAVKKEDREDTATHCDSALKALQSADVLVIMTPWLDYSKLTANDFLAHMRGRVIIDPYRVLNHEALIQAGFYVHTLGVNSNTLKKKEAAYA</sequence>
<dbReference type="UniPathway" id="UPA00038">
    <property type="reaction ID" value="UER00491"/>
</dbReference>
<keyword evidence="6 8" id="KW-0520">NAD</keyword>
<dbReference type="SUPFAM" id="SSF52413">
    <property type="entry name" value="UDP-glucose/GDP-mannose dehydrogenase C-terminal domain"/>
    <property type="match status" value="1"/>
</dbReference>
<dbReference type="PIRSF" id="PIRSF500134">
    <property type="entry name" value="UDPglc_DH_bac"/>
    <property type="match status" value="1"/>
</dbReference>
<feature type="binding site" evidence="10">
    <location>
        <position position="34"/>
    </location>
    <ligand>
        <name>NAD(+)</name>
        <dbReference type="ChEBI" id="CHEBI:57540"/>
    </ligand>
</feature>
<dbReference type="AlphaFoldDB" id="A9KC95"/>
<dbReference type="InterPro" id="IPR036220">
    <property type="entry name" value="UDP-Glc/GDP-Man_DH_C_sf"/>
</dbReference>
<evidence type="ECO:0000313" key="13">
    <source>
        <dbReference type="Proteomes" id="UP000008555"/>
    </source>
</evidence>
<dbReference type="KEGG" id="cbd:CBUD_0693"/>
<feature type="binding site" evidence="9">
    <location>
        <position position="198"/>
    </location>
    <ligand>
        <name>substrate</name>
    </ligand>
</feature>
<dbReference type="EC" id="1.1.1.22" evidence="3 8"/>
<comment type="similarity">
    <text evidence="2 8">Belongs to the UDP-glucose/GDP-mannose dehydrogenase family.</text>
</comment>
<dbReference type="InterPro" id="IPR017476">
    <property type="entry name" value="UDP-Glc/GDP-Man"/>
</dbReference>
<dbReference type="Proteomes" id="UP000008555">
    <property type="component" value="Chromosome"/>
</dbReference>
<dbReference type="GO" id="GO:0000271">
    <property type="term" value="P:polysaccharide biosynthetic process"/>
    <property type="evidence" value="ECO:0007669"/>
    <property type="project" value="InterPro"/>
</dbReference>
<dbReference type="HOGENOM" id="CLU_023810_1_2_6"/>
<evidence type="ECO:0000313" key="12">
    <source>
        <dbReference type="EMBL" id="ABS76538.1"/>
    </source>
</evidence>
<dbReference type="InterPro" id="IPR008927">
    <property type="entry name" value="6-PGluconate_DH-like_C_sf"/>
</dbReference>
<dbReference type="InterPro" id="IPR014027">
    <property type="entry name" value="UDP-Glc/GDP-Man_DH_C"/>
</dbReference>
<reference evidence="12 13" key="1">
    <citation type="journal article" date="2009" name="Infect. Immun.">
        <title>Comparative genomics reveal extensive transposon-mediated genomic plasticity and diversity among potential effector proteins within the genus Coxiella.</title>
        <authorList>
            <person name="Beare P.A."/>
            <person name="Unsworth N."/>
            <person name="Andoh M."/>
            <person name="Voth D.E."/>
            <person name="Omsland A."/>
            <person name="Gilk S.D."/>
            <person name="Williams K.P."/>
            <person name="Sobral B.W."/>
            <person name="Kupko J.J.III."/>
            <person name="Porcella S.F."/>
            <person name="Samuel J.E."/>
            <person name="Heinzen R.A."/>
        </authorList>
    </citation>
    <scope>NUCLEOTIDE SEQUENCE [LARGE SCALE GENOMIC DNA]</scope>
    <source>
        <strain evidence="12 13">Dugway 5J108-111</strain>
    </source>
</reference>
<keyword evidence="5 8" id="KW-0560">Oxidoreductase</keyword>
<dbReference type="Pfam" id="PF03720">
    <property type="entry name" value="UDPG_MGDP_dh_C"/>
    <property type="match status" value="1"/>
</dbReference>
<dbReference type="SMART" id="SM00984">
    <property type="entry name" value="UDPG_MGDP_dh_C"/>
    <property type="match status" value="1"/>
</dbReference>
<dbReference type="SUPFAM" id="SSF51735">
    <property type="entry name" value="NAD(P)-binding Rossmann-fold domains"/>
    <property type="match status" value="1"/>
</dbReference>
<evidence type="ECO:0000256" key="2">
    <source>
        <dbReference type="ARBA" id="ARBA00006601"/>
    </source>
</evidence>
<dbReference type="NCBIfam" id="TIGR03026">
    <property type="entry name" value="NDP-sugDHase"/>
    <property type="match status" value="1"/>
</dbReference>
<dbReference type="InterPro" id="IPR001732">
    <property type="entry name" value="UDP-Glc/GDP-Man_DH_N"/>
</dbReference>
<evidence type="ECO:0000259" key="11">
    <source>
        <dbReference type="SMART" id="SM00984"/>
    </source>
</evidence>
<dbReference type="Gene3D" id="3.40.50.720">
    <property type="entry name" value="NAD(P)-binding Rossmann-like Domain"/>
    <property type="match status" value="2"/>
</dbReference>
<name>A9KC95_COXBN</name>
<dbReference type="RefSeq" id="WP_011996686.1">
    <property type="nucleotide sequence ID" value="NC_009727.1"/>
</dbReference>